<accession>A0ABV9QIJ4</accession>
<keyword evidence="13" id="KW-1185">Reference proteome</keyword>
<dbReference type="InterPro" id="IPR014001">
    <property type="entry name" value="Helicase_ATP-bd"/>
</dbReference>
<evidence type="ECO:0000259" key="10">
    <source>
        <dbReference type="PROSITE" id="PS51192"/>
    </source>
</evidence>
<dbReference type="Gene3D" id="3.30.2060.10">
    <property type="entry name" value="Penicillin-binding protein 1b domain"/>
    <property type="match status" value="1"/>
</dbReference>
<evidence type="ECO:0000259" key="11">
    <source>
        <dbReference type="PROSITE" id="PS51194"/>
    </source>
</evidence>
<evidence type="ECO:0000256" key="8">
    <source>
        <dbReference type="ARBA" id="ARBA00023204"/>
    </source>
</evidence>
<dbReference type="InterPro" id="IPR005118">
    <property type="entry name" value="TRCF_C"/>
</dbReference>
<dbReference type="InterPro" id="IPR027417">
    <property type="entry name" value="P-loop_NTPase"/>
</dbReference>
<dbReference type="PROSITE" id="PS51194">
    <property type="entry name" value="HELICASE_CTER"/>
    <property type="match status" value="1"/>
</dbReference>
<keyword evidence="7 9" id="KW-0238">DNA-binding</keyword>
<dbReference type="SUPFAM" id="SSF143517">
    <property type="entry name" value="TRCF domain-like"/>
    <property type="match status" value="1"/>
</dbReference>
<evidence type="ECO:0000256" key="2">
    <source>
        <dbReference type="ARBA" id="ARBA00022741"/>
    </source>
</evidence>
<dbReference type="CDD" id="cd17991">
    <property type="entry name" value="DEXHc_TRCF"/>
    <property type="match status" value="1"/>
</dbReference>
<dbReference type="Pfam" id="PF17757">
    <property type="entry name" value="UvrB_inter"/>
    <property type="match status" value="1"/>
</dbReference>
<keyword evidence="3 9" id="KW-0227">DNA damage</keyword>
<evidence type="ECO:0000313" key="12">
    <source>
        <dbReference type="EMBL" id="MFC4804004.1"/>
    </source>
</evidence>
<dbReference type="InterPro" id="IPR011545">
    <property type="entry name" value="DEAD/DEAH_box_helicase_dom"/>
</dbReference>
<evidence type="ECO:0000256" key="6">
    <source>
        <dbReference type="ARBA" id="ARBA00022840"/>
    </source>
</evidence>
<dbReference type="PROSITE" id="PS51192">
    <property type="entry name" value="HELICASE_ATP_BIND_1"/>
    <property type="match status" value="1"/>
</dbReference>
<organism evidence="12 13">
    <name type="scientific">Filifactor villosus</name>
    <dbReference type="NCBI Taxonomy" id="29374"/>
    <lineage>
        <taxon>Bacteria</taxon>
        <taxon>Bacillati</taxon>
        <taxon>Bacillota</taxon>
        <taxon>Clostridia</taxon>
        <taxon>Peptostreptococcales</taxon>
        <taxon>Filifactoraceae</taxon>
        <taxon>Filifactor</taxon>
    </lineage>
</organism>
<dbReference type="PANTHER" id="PTHR47964:SF1">
    <property type="entry name" value="ATP-DEPENDENT DNA HELICASE HOMOLOG RECG, CHLOROPLASTIC"/>
    <property type="match status" value="1"/>
</dbReference>
<keyword evidence="5" id="KW-0347">Helicase</keyword>
<keyword evidence="1 9" id="KW-0963">Cytoplasm</keyword>
<dbReference type="Proteomes" id="UP001595916">
    <property type="component" value="Unassembled WGS sequence"/>
</dbReference>
<keyword evidence="8 9" id="KW-0234">DNA repair</keyword>
<reference evidence="13" key="1">
    <citation type="journal article" date="2019" name="Int. J. Syst. Evol. Microbiol.">
        <title>The Global Catalogue of Microorganisms (GCM) 10K type strain sequencing project: providing services to taxonomists for standard genome sequencing and annotation.</title>
        <authorList>
            <consortium name="The Broad Institute Genomics Platform"/>
            <consortium name="The Broad Institute Genome Sequencing Center for Infectious Disease"/>
            <person name="Wu L."/>
            <person name="Ma J."/>
        </authorList>
    </citation>
    <scope>NUCLEOTIDE SEQUENCE [LARGE SCALE GENOMIC DNA]</scope>
    <source>
        <strain evidence="13">CCUG 46385</strain>
    </source>
</reference>
<dbReference type="Pfam" id="PF00270">
    <property type="entry name" value="DEAD"/>
    <property type="match status" value="1"/>
</dbReference>
<dbReference type="RefSeq" id="WP_379787484.1">
    <property type="nucleotide sequence ID" value="NZ_JBHSHL010000009.1"/>
</dbReference>
<evidence type="ECO:0000256" key="3">
    <source>
        <dbReference type="ARBA" id="ARBA00022763"/>
    </source>
</evidence>
<dbReference type="Gene3D" id="3.90.1150.50">
    <property type="entry name" value="Transcription-repair-coupling factor, D7 domain"/>
    <property type="match status" value="1"/>
</dbReference>
<proteinExistence type="inferred from homology"/>
<dbReference type="PANTHER" id="PTHR47964">
    <property type="entry name" value="ATP-DEPENDENT DNA HELICASE HOMOLOG RECG, CHLOROPLASTIC"/>
    <property type="match status" value="1"/>
</dbReference>
<evidence type="ECO:0000313" key="13">
    <source>
        <dbReference type="Proteomes" id="UP001595916"/>
    </source>
</evidence>
<feature type="domain" description="Helicase C-terminal" evidence="11">
    <location>
        <begin position="808"/>
        <end position="958"/>
    </location>
</feature>
<dbReference type="EMBL" id="JBHSHL010000009">
    <property type="protein sequence ID" value="MFC4804004.1"/>
    <property type="molecule type" value="Genomic_DNA"/>
</dbReference>
<dbReference type="SUPFAM" id="SSF52540">
    <property type="entry name" value="P-loop containing nucleoside triphosphate hydrolases"/>
    <property type="match status" value="4"/>
</dbReference>
<gene>
    <name evidence="9 12" type="primary">mfd</name>
    <name evidence="12" type="ORF">ACFO4R_02810</name>
</gene>
<evidence type="ECO:0000256" key="4">
    <source>
        <dbReference type="ARBA" id="ARBA00022801"/>
    </source>
</evidence>
<feature type="domain" description="Helicase ATP-binding" evidence="10">
    <location>
        <begin position="622"/>
        <end position="783"/>
    </location>
</feature>
<evidence type="ECO:0000256" key="5">
    <source>
        <dbReference type="ARBA" id="ARBA00022806"/>
    </source>
</evidence>
<dbReference type="InterPro" id="IPR003711">
    <property type="entry name" value="CarD-like/TRCF_RID"/>
</dbReference>
<dbReference type="Gene3D" id="2.40.10.170">
    <property type="match status" value="1"/>
</dbReference>
<comment type="similarity">
    <text evidence="9">In the N-terminal section; belongs to the UvrB family.</text>
</comment>
<dbReference type="HAMAP" id="MF_00969">
    <property type="entry name" value="TRCF"/>
    <property type="match status" value="1"/>
</dbReference>
<comment type="caution">
    <text evidence="12">The sequence shown here is derived from an EMBL/GenBank/DDBJ whole genome shotgun (WGS) entry which is preliminary data.</text>
</comment>
<evidence type="ECO:0000256" key="9">
    <source>
        <dbReference type="HAMAP-Rule" id="MF_00969"/>
    </source>
</evidence>
<keyword evidence="6 9" id="KW-0067">ATP-binding</keyword>
<evidence type="ECO:0000256" key="1">
    <source>
        <dbReference type="ARBA" id="ARBA00022490"/>
    </source>
</evidence>
<dbReference type="InterPro" id="IPR047112">
    <property type="entry name" value="RecG/Mfd"/>
</dbReference>
<dbReference type="InterPro" id="IPR004576">
    <property type="entry name" value="Mfd"/>
</dbReference>
<dbReference type="Pfam" id="PF02559">
    <property type="entry name" value="CarD_TRCF_RID"/>
    <property type="match status" value="1"/>
</dbReference>
<comment type="subcellular location">
    <subcellularLocation>
        <location evidence="9">Cytoplasm</location>
    </subcellularLocation>
</comment>
<dbReference type="Pfam" id="PF03461">
    <property type="entry name" value="TRCF"/>
    <property type="match status" value="1"/>
</dbReference>
<name>A0ABV9QIJ4_9FIRM</name>
<dbReference type="InterPro" id="IPR037235">
    <property type="entry name" value="TRCF-like_C_D7"/>
</dbReference>
<dbReference type="SMART" id="SM01058">
    <property type="entry name" value="CarD_TRCF"/>
    <property type="match status" value="1"/>
</dbReference>
<keyword evidence="2 9" id="KW-0547">Nucleotide-binding</keyword>
<comment type="function">
    <text evidence="9">Couples transcription and DNA repair by recognizing RNA polymerase (RNAP) stalled at DNA lesions. Mediates ATP-dependent release of RNAP and its truncated transcript from the DNA, and recruitment of nucleotide excision repair machinery to the damaged site.</text>
</comment>
<dbReference type="Pfam" id="PF00271">
    <property type="entry name" value="Helicase_C"/>
    <property type="match status" value="1"/>
</dbReference>
<protein>
    <recommendedName>
        <fullName evidence="9">Transcription-repair-coupling factor</fullName>
        <shortName evidence="9">TRCF</shortName>
        <ecNumber evidence="9">3.6.4.-</ecNumber>
    </recommendedName>
</protein>
<comment type="similarity">
    <text evidence="9">In the C-terminal section; belongs to the helicase family. RecG subfamily.</text>
</comment>
<evidence type="ECO:0000256" key="7">
    <source>
        <dbReference type="ARBA" id="ARBA00023125"/>
    </source>
</evidence>
<dbReference type="InterPro" id="IPR041471">
    <property type="entry name" value="UvrB_inter"/>
</dbReference>
<dbReference type="Gene3D" id="3.40.50.300">
    <property type="entry name" value="P-loop containing nucleotide triphosphate hydrolases"/>
    <property type="match status" value="2"/>
</dbReference>
<dbReference type="SMART" id="SM00487">
    <property type="entry name" value="DEXDc"/>
    <property type="match status" value="1"/>
</dbReference>
<sequence>MEELHSISQHILSFHQIDEAVWKANFPISIYGFLPNQKLFHLAYLNRKRRQGLIYIMATGKEAQEAVSVLEKQGLRVVYFESEPILFYHIDARDNQKQANTLSSLNKVLEGDYDVAVFSCEELLRKYMEPQSFLNRKLSLQRGRSYDRDELVQALISIGYVREYRVEGIGQFALRGSILDIYSPSMEHPCRIEFFDDEVDSIREFDPISQKSIQNREEVDIVPALLHLYTQDMKLPVFKTKNEELLQEIEHLKVESYFEGLYKYADILYAKKASCLLDYFREDDLIILSDSNRVMERLENEAELFATDFKDALERDEALKQFGAMLFSKSFVEQLLQDKRLLLHSYLAKRLIYFKSKALIQAETRESLSFQGRINDFVDEVRYLLKEGYTVLILDDNENSYDNIRRKLLDSEVALESLGEHGKYCPDEPKVYMSRVFLEEGFLFTDSKLAFYTGNDIFRVIKRKRKKTEKKYEGTKIENFIELKPGDYVVHEAYGVGQFIEVKQKEFDGIRKDYIKIAYYGGDSLYVPLEQMDKVQSFVGSGAGDAYRLSKLGSSEWKKSKAKTKRELEEIAEDLVKLYAIRENEKGHAFDPDTPWQREFENEFPYEETEDQLKAIEEVKRDMEKDRVMDRLVCGDVGYGKTEVAIRAIFKACMESKQVVFLVPTTILAQQHYITLKNRFEHYPIKIGLVSRFRSKKEVEETFKGLAKGLIDVVVGTHKILSDKIKYKDLGLIVVDEEQRFGVKQKEAIKKLRTNIDCLTLSATPIPRTLHLSLSGIREMSVLNEPPQERRPIATYVTEAKSGIIADAIERELARGGQVFFVYNRVETIEKIHRLLSELVPDASIAVAHGQMTPAKLENIMIDFLNKEYDVLLSTTIVETGMDISNANTMIVYDADKMGLSQLYQLRGRVGRSSRQGYAYFMYEKDKVLTEIAEKRLKTIKEFTQFGAGFKVAMKDLEIRGAGSLLGEKQSGHIANIGYELYIRMLDEAIRKYKGEEVEEKIETELHFQTNAYIPNHYIEEEMEKIDIYKKIATIESREDYDELFDELIDRFADVPQAVINLMNIAYLRSIASKCHIIKIYERNKMVYFVGRENKIMAKKAFQGKTDDALIGDIVTFLEHFQQAPAM</sequence>
<keyword evidence="4 9" id="KW-0378">Hydrolase</keyword>
<dbReference type="EC" id="3.6.4.-" evidence="9"/>
<dbReference type="SUPFAM" id="SSF141259">
    <property type="entry name" value="CarD-like"/>
    <property type="match status" value="1"/>
</dbReference>
<dbReference type="SMART" id="SM00490">
    <property type="entry name" value="HELICc"/>
    <property type="match status" value="1"/>
</dbReference>
<dbReference type="Gene3D" id="3.40.50.11180">
    <property type="match status" value="1"/>
</dbReference>
<dbReference type="InterPro" id="IPR036101">
    <property type="entry name" value="CarD-like/TRCF_RID_sf"/>
</dbReference>
<dbReference type="NCBIfam" id="TIGR00580">
    <property type="entry name" value="mfd"/>
    <property type="match status" value="1"/>
</dbReference>
<dbReference type="SMART" id="SM00982">
    <property type="entry name" value="TRCF"/>
    <property type="match status" value="1"/>
</dbReference>
<dbReference type="InterPro" id="IPR001650">
    <property type="entry name" value="Helicase_C-like"/>
</dbReference>